<protein>
    <recommendedName>
        <fullName evidence="2">DUF6533 domain-containing protein</fullName>
    </recommendedName>
</protein>
<feature type="transmembrane region" description="Helical" evidence="1">
    <location>
        <begin position="24"/>
        <end position="43"/>
    </location>
</feature>
<dbReference type="OrthoDB" id="3353364at2759"/>
<feature type="transmembrane region" description="Helical" evidence="1">
    <location>
        <begin position="215"/>
        <end position="234"/>
    </location>
</feature>
<evidence type="ECO:0000313" key="3">
    <source>
        <dbReference type="EMBL" id="KAG5650117.1"/>
    </source>
</evidence>
<gene>
    <name evidence="3" type="ORF">H0H81_000614</name>
</gene>
<reference evidence="3" key="2">
    <citation type="submission" date="2021-10" db="EMBL/GenBank/DDBJ databases">
        <title>Phylogenomics reveals ancestral predisposition of the termite-cultivated fungus Termitomyces towards a domesticated lifestyle.</title>
        <authorList>
            <person name="Auxier B."/>
            <person name="Grum-Grzhimaylo A."/>
            <person name="Cardenas M.E."/>
            <person name="Lodge J.D."/>
            <person name="Laessoe T."/>
            <person name="Pedersen O."/>
            <person name="Smith M.E."/>
            <person name="Kuyper T.W."/>
            <person name="Franco-Molano E.A."/>
            <person name="Baroni T.J."/>
            <person name="Aanen D.K."/>
        </authorList>
    </citation>
    <scope>NUCLEOTIDE SEQUENCE</scope>
    <source>
        <strain evidence="3">D49</strain>
    </source>
</reference>
<proteinExistence type="predicted"/>
<organism evidence="3 4">
    <name type="scientific">Sphagnurus paluster</name>
    <dbReference type="NCBI Taxonomy" id="117069"/>
    <lineage>
        <taxon>Eukaryota</taxon>
        <taxon>Fungi</taxon>
        <taxon>Dikarya</taxon>
        <taxon>Basidiomycota</taxon>
        <taxon>Agaricomycotina</taxon>
        <taxon>Agaricomycetes</taxon>
        <taxon>Agaricomycetidae</taxon>
        <taxon>Agaricales</taxon>
        <taxon>Tricholomatineae</taxon>
        <taxon>Lyophyllaceae</taxon>
        <taxon>Sphagnurus</taxon>
    </lineage>
</organism>
<evidence type="ECO:0000259" key="2">
    <source>
        <dbReference type="Pfam" id="PF20151"/>
    </source>
</evidence>
<dbReference type="AlphaFoldDB" id="A0A9P7GGB9"/>
<reference evidence="3" key="1">
    <citation type="submission" date="2021-02" db="EMBL/GenBank/DDBJ databases">
        <authorList>
            <person name="Nieuwenhuis M."/>
            <person name="Van De Peppel L.J.J."/>
        </authorList>
    </citation>
    <scope>NUCLEOTIDE SEQUENCE</scope>
    <source>
        <strain evidence="3">D49</strain>
    </source>
</reference>
<feature type="transmembrane region" description="Helical" evidence="1">
    <location>
        <begin position="175"/>
        <end position="194"/>
    </location>
</feature>
<dbReference type="EMBL" id="JABCKI010000548">
    <property type="protein sequence ID" value="KAG5650117.1"/>
    <property type="molecule type" value="Genomic_DNA"/>
</dbReference>
<keyword evidence="4" id="KW-1185">Reference proteome</keyword>
<keyword evidence="1" id="KW-0472">Membrane</keyword>
<feature type="transmembrane region" description="Helical" evidence="1">
    <location>
        <begin position="104"/>
        <end position="124"/>
    </location>
</feature>
<sequence>MSAIVGPPPTPEQLAALAKGQKDGQAVIIWTVGMFCIFGWDYLMNFPKEVRRIWQKKFTYASALYVLNRYYGLIQFAVIIPMIITPITSVISAETCKKIHLWQPVGALISTFLSQTIMGGRVYALYAKSTIVLVTLGFIMLAELLIHIYVLTQVFPAPSPAPGVVVPCVVVGPTNWLVAFWAMPLVFDTITFLLTLKKSAEHWKNQVESSTLAVLFRDGLVYFAAIFSCVYFNLRSRYTQLNLF</sequence>
<comment type="caution">
    <text evidence="3">The sequence shown here is derived from an EMBL/GenBank/DDBJ whole genome shotgun (WGS) entry which is preliminary data.</text>
</comment>
<accession>A0A9P7GGB9</accession>
<feature type="transmembrane region" description="Helical" evidence="1">
    <location>
        <begin position="64"/>
        <end position="84"/>
    </location>
</feature>
<dbReference type="InterPro" id="IPR045340">
    <property type="entry name" value="DUF6533"/>
</dbReference>
<feature type="domain" description="DUF6533" evidence="2">
    <location>
        <begin position="32"/>
        <end position="74"/>
    </location>
</feature>
<keyword evidence="1" id="KW-1133">Transmembrane helix</keyword>
<dbReference type="Pfam" id="PF20151">
    <property type="entry name" value="DUF6533"/>
    <property type="match status" value="1"/>
</dbReference>
<keyword evidence="1" id="KW-0812">Transmembrane</keyword>
<evidence type="ECO:0000313" key="4">
    <source>
        <dbReference type="Proteomes" id="UP000717328"/>
    </source>
</evidence>
<feature type="transmembrane region" description="Helical" evidence="1">
    <location>
        <begin position="131"/>
        <end position="155"/>
    </location>
</feature>
<dbReference type="Proteomes" id="UP000717328">
    <property type="component" value="Unassembled WGS sequence"/>
</dbReference>
<name>A0A9P7GGB9_9AGAR</name>
<evidence type="ECO:0000256" key="1">
    <source>
        <dbReference type="SAM" id="Phobius"/>
    </source>
</evidence>